<proteinExistence type="predicted"/>
<dbReference type="InterPro" id="IPR029063">
    <property type="entry name" value="SAM-dependent_MTases_sf"/>
</dbReference>
<organism evidence="2 3">
    <name type="scientific">Plantactinospora mayteni</name>
    <dbReference type="NCBI Taxonomy" id="566021"/>
    <lineage>
        <taxon>Bacteria</taxon>
        <taxon>Bacillati</taxon>
        <taxon>Actinomycetota</taxon>
        <taxon>Actinomycetes</taxon>
        <taxon>Micromonosporales</taxon>
        <taxon>Micromonosporaceae</taxon>
        <taxon>Plantactinospora</taxon>
    </lineage>
</organism>
<accession>A0ABQ4EZN1</accession>
<dbReference type="PIRSF" id="PIRSF017393">
    <property type="entry name" value="MTase_SAV2177"/>
    <property type="match status" value="1"/>
</dbReference>
<evidence type="ECO:0000313" key="2">
    <source>
        <dbReference type="EMBL" id="GIH00110.1"/>
    </source>
</evidence>
<dbReference type="Proteomes" id="UP000621500">
    <property type="component" value="Unassembled WGS sequence"/>
</dbReference>
<gene>
    <name evidence="2" type="ORF">Pma05_66820</name>
</gene>
<dbReference type="Gene3D" id="3.40.50.150">
    <property type="entry name" value="Vaccinia Virus protein VP39"/>
    <property type="match status" value="1"/>
</dbReference>
<dbReference type="EMBL" id="BONX01000050">
    <property type="protein sequence ID" value="GIH00110.1"/>
    <property type="molecule type" value="Genomic_DNA"/>
</dbReference>
<keyword evidence="3" id="KW-1185">Reference proteome</keyword>
<dbReference type="SUPFAM" id="SSF53335">
    <property type="entry name" value="S-adenosyl-L-methionine-dependent methyltransferases"/>
    <property type="match status" value="1"/>
</dbReference>
<evidence type="ECO:0000313" key="3">
    <source>
        <dbReference type="Proteomes" id="UP000621500"/>
    </source>
</evidence>
<protein>
    <recommendedName>
        <fullName evidence="4">S-adenosyl methyltransferase</fullName>
    </recommendedName>
</protein>
<evidence type="ECO:0008006" key="4">
    <source>
        <dbReference type="Google" id="ProtNLM"/>
    </source>
</evidence>
<evidence type="ECO:0000256" key="1">
    <source>
        <dbReference type="SAM" id="MobiDB-lite"/>
    </source>
</evidence>
<name>A0ABQ4EZN1_9ACTN</name>
<dbReference type="InterPro" id="IPR006764">
    <property type="entry name" value="SAM_dep_MeTrfase_SAV2177_type"/>
</dbReference>
<comment type="caution">
    <text evidence="2">The sequence shown here is derived from an EMBL/GenBank/DDBJ whole genome shotgun (WGS) entry which is preliminary data.</text>
</comment>
<reference evidence="2 3" key="1">
    <citation type="submission" date="2021-01" db="EMBL/GenBank/DDBJ databases">
        <title>Whole genome shotgun sequence of Plantactinospora mayteni NBRC 109088.</title>
        <authorList>
            <person name="Komaki H."/>
            <person name="Tamura T."/>
        </authorList>
    </citation>
    <scope>NUCLEOTIDE SEQUENCE [LARGE SCALE GENOMIC DNA]</scope>
    <source>
        <strain evidence="2 3">NBRC 109088</strain>
    </source>
</reference>
<sequence length="285" mass="31051">MTTTNRRSPVNPAPAMHQERPPVDTSRPNPARRYDYWLGGKDNVAADRQSADQIAQVFPQIRTAVRENRRFLHRVVGFLTAEAGIHQFLDIGTGLPASPNVHQVAQNIAPAARIVYVDNDPMVVTHARARTTSTPQGATAYAHADLRSPQTILTDPAIHATLDLTRPVGLLLVAVLHFLDDHDNPHEAVTQLIEALPPGSYLAISHASLDRLPVHTAGQLAALTATGAHGSFHPRTRDEITAFLHDLEPVDPGLVPITQWHPQRAPKPETSTEETAIYGAVARLP</sequence>
<dbReference type="Pfam" id="PF04672">
    <property type="entry name" value="Methyltransf_19"/>
    <property type="match status" value="1"/>
</dbReference>
<feature type="region of interest" description="Disordered" evidence="1">
    <location>
        <begin position="1"/>
        <end position="33"/>
    </location>
</feature>